<comment type="cofactor">
    <cofactor evidence="1">
        <name>Zn(2+)</name>
        <dbReference type="ChEBI" id="CHEBI:29105"/>
    </cofactor>
</comment>
<dbReference type="CDD" id="cd07324">
    <property type="entry name" value="M48C_Oma1-like"/>
    <property type="match status" value="1"/>
</dbReference>
<dbReference type="STRING" id="1193011.LEP1GSC058_3585"/>
<evidence type="ECO:0000313" key="10">
    <source>
        <dbReference type="Proteomes" id="UP000014540"/>
    </source>
</evidence>
<dbReference type="GO" id="GO:0046872">
    <property type="term" value="F:metal ion binding"/>
    <property type="evidence" value="ECO:0007669"/>
    <property type="project" value="UniProtKB-KW"/>
</dbReference>
<feature type="chain" id="PRO_5004513463" evidence="7">
    <location>
        <begin position="33"/>
        <end position="669"/>
    </location>
</feature>
<dbReference type="OrthoDB" id="334714at2"/>
<evidence type="ECO:0000256" key="7">
    <source>
        <dbReference type="SAM" id="SignalP"/>
    </source>
</evidence>
<protein>
    <submittedName>
        <fullName evidence="9">Peptidase, M48 domain protein</fullName>
    </submittedName>
</protein>
<dbReference type="InterPro" id="IPR051156">
    <property type="entry name" value="Mito/Outer_Membr_Metalloprot"/>
</dbReference>
<dbReference type="Pfam" id="PF01435">
    <property type="entry name" value="Peptidase_M48"/>
    <property type="match status" value="2"/>
</dbReference>
<name>S3VC89_9LEPT</name>
<evidence type="ECO:0000256" key="6">
    <source>
        <dbReference type="ARBA" id="ARBA00023049"/>
    </source>
</evidence>
<dbReference type="Gene3D" id="3.30.2010.10">
    <property type="entry name" value="Metalloproteases ('zincins'), catalytic domain"/>
    <property type="match status" value="1"/>
</dbReference>
<keyword evidence="3" id="KW-0479">Metal-binding</keyword>
<evidence type="ECO:0000256" key="5">
    <source>
        <dbReference type="ARBA" id="ARBA00022833"/>
    </source>
</evidence>
<evidence type="ECO:0000313" key="9">
    <source>
        <dbReference type="EMBL" id="EPG74065.1"/>
    </source>
</evidence>
<sequence length="669" mass="75611">MRPSNKEKSFLKSSKFLLFALFYFSATFSTTAQEKEISFDSELYAQLVRQSNVQFANLIKTKTVLPDYKDWKKSIDNAFARLSQNSGNPPFPIVYKIVKDPSFNAFAMAGGQFCIHSGALDSLDQIISQREANAASNLDFHRERYIAGVLSHELSHFYNKHVLNSVKKFYALKNEEAGKAFLENTKFSQEQELDADQTGLFLLDRAGYGGEYMLVTLQALNEVEQSYKDSLAASKADKTRTELVGSSYFSSHPSPNERLSRLNTDKKDLYSFLATMERTFDDIQLGKNLDQSRTNLEDAIKRYPENIYLSKALAICLHKIWMATVSSEELKVKPVIDMPSFRDSMIFPQEKKQRAVFRTVPGNEAAYNKALEYYRTIILKIDDPYFLSNYAVLLSYSADDKDLDVAVSIATKAFQAEGTVPLANNLGVVLYWTNRKEEARELFNRLAISIDQKVNNLLAQSSKNPQVADYLKTIVNSTAQKQRIDPDYIYENFTPLLNIALLESYNSLDAKSKNLANYYLNNYDSTSGWAKVLAKIQNIELPPPPAKDSKLTLKVGGVGPGDKLEDLLKNWGKPKRIQTDKSSGLEYFIYDNKDTAFVLDMGQVVQIKVLGESSPGLGNGVTVGATRPTTEKFLGSKYKKQGEFHDYYEKGDTFVKYNKKGKIEMLIIQ</sequence>
<keyword evidence="4" id="KW-0378">Hydrolase</keyword>
<dbReference type="SUPFAM" id="SSF48452">
    <property type="entry name" value="TPR-like"/>
    <property type="match status" value="1"/>
</dbReference>
<dbReference type="GO" id="GO:0016020">
    <property type="term" value="C:membrane"/>
    <property type="evidence" value="ECO:0007669"/>
    <property type="project" value="TreeGrafter"/>
</dbReference>
<keyword evidence="2" id="KW-0645">Protease</keyword>
<dbReference type="RefSeq" id="WP_016550526.1">
    <property type="nucleotide sequence ID" value="NZ_AKWZ02000010.1"/>
</dbReference>
<dbReference type="EMBL" id="AKWZ02000010">
    <property type="protein sequence ID" value="EPG74065.1"/>
    <property type="molecule type" value="Genomic_DNA"/>
</dbReference>
<proteinExistence type="predicted"/>
<keyword evidence="10" id="KW-1185">Reference proteome</keyword>
<evidence type="ECO:0000256" key="3">
    <source>
        <dbReference type="ARBA" id="ARBA00022723"/>
    </source>
</evidence>
<gene>
    <name evidence="9" type="ORF">LEP1GSC058_3585</name>
</gene>
<dbReference type="InterPro" id="IPR011990">
    <property type="entry name" value="TPR-like_helical_dom_sf"/>
</dbReference>
<organism evidence="9 10">
    <name type="scientific">Leptospira fainei serovar Hurstbridge str. BUT 6</name>
    <dbReference type="NCBI Taxonomy" id="1193011"/>
    <lineage>
        <taxon>Bacteria</taxon>
        <taxon>Pseudomonadati</taxon>
        <taxon>Spirochaetota</taxon>
        <taxon>Spirochaetia</taxon>
        <taxon>Leptospirales</taxon>
        <taxon>Leptospiraceae</taxon>
        <taxon>Leptospira</taxon>
    </lineage>
</organism>
<evidence type="ECO:0000256" key="1">
    <source>
        <dbReference type="ARBA" id="ARBA00001947"/>
    </source>
</evidence>
<evidence type="ECO:0000256" key="4">
    <source>
        <dbReference type="ARBA" id="ARBA00022801"/>
    </source>
</evidence>
<dbReference type="PANTHER" id="PTHR22726:SF1">
    <property type="entry name" value="METALLOENDOPEPTIDASE OMA1, MITOCHONDRIAL"/>
    <property type="match status" value="1"/>
</dbReference>
<reference evidence="9" key="1">
    <citation type="submission" date="2013-04" db="EMBL/GenBank/DDBJ databases">
        <authorList>
            <person name="Harkins D.M."/>
            <person name="Durkin A.S."/>
            <person name="Selengut J.D."/>
            <person name="Sanka R."/>
            <person name="DePew J."/>
            <person name="Purushe J."/>
            <person name="Ahmed A."/>
            <person name="van der Linden H."/>
            <person name="Goris M.G.A."/>
            <person name="Hartskeerl R.A."/>
            <person name="Vinetz J.M."/>
            <person name="Sutton G.G."/>
            <person name="Nelson W.C."/>
            <person name="Fouts D.E."/>
        </authorList>
    </citation>
    <scope>NUCLEOTIDE SEQUENCE [LARGE SCALE GENOMIC DNA]</scope>
    <source>
        <strain evidence="9">BUT 6</strain>
    </source>
</reference>
<feature type="signal peptide" evidence="7">
    <location>
        <begin position="1"/>
        <end position="32"/>
    </location>
</feature>
<comment type="caution">
    <text evidence="9">The sequence shown here is derived from an EMBL/GenBank/DDBJ whole genome shotgun (WGS) entry which is preliminary data.</text>
</comment>
<dbReference type="GO" id="GO:0051603">
    <property type="term" value="P:proteolysis involved in protein catabolic process"/>
    <property type="evidence" value="ECO:0007669"/>
    <property type="project" value="TreeGrafter"/>
</dbReference>
<feature type="domain" description="Peptidase M48" evidence="8">
    <location>
        <begin position="74"/>
        <end position="168"/>
    </location>
</feature>
<dbReference type="GO" id="GO:0004222">
    <property type="term" value="F:metalloendopeptidase activity"/>
    <property type="evidence" value="ECO:0007669"/>
    <property type="project" value="InterPro"/>
</dbReference>
<keyword evidence="6" id="KW-0482">Metalloprotease</keyword>
<evidence type="ECO:0000259" key="8">
    <source>
        <dbReference type="Pfam" id="PF01435"/>
    </source>
</evidence>
<keyword evidence="5" id="KW-0862">Zinc</keyword>
<evidence type="ECO:0000256" key="2">
    <source>
        <dbReference type="ARBA" id="ARBA00022670"/>
    </source>
</evidence>
<dbReference type="Gene3D" id="1.25.40.10">
    <property type="entry name" value="Tetratricopeptide repeat domain"/>
    <property type="match status" value="1"/>
</dbReference>
<dbReference type="AlphaFoldDB" id="S3VC89"/>
<dbReference type="InterPro" id="IPR001915">
    <property type="entry name" value="Peptidase_M48"/>
</dbReference>
<keyword evidence="7" id="KW-0732">Signal</keyword>
<dbReference type="PANTHER" id="PTHR22726">
    <property type="entry name" value="METALLOENDOPEPTIDASE OMA1"/>
    <property type="match status" value="1"/>
</dbReference>
<dbReference type="Proteomes" id="UP000014540">
    <property type="component" value="Unassembled WGS sequence"/>
</dbReference>
<accession>S3VC89</accession>
<feature type="domain" description="Peptidase M48" evidence="8">
    <location>
        <begin position="185"/>
        <end position="263"/>
    </location>
</feature>